<reference evidence="2 3" key="1">
    <citation type="journal article" date="2015" name="Genome Biol.">
        <title>Comparative genomics of Steinernema reveals deeply conserved gene regulatory networks.</title>
        <authorList>
            <person name="Dillman A.R."/>
            <person name="Macchietto M."/>
            <person name="Porter C.F."/>
            <person name="Rogers A."/>
            <person name="Williams B."/>
            <person name="Antoshechkin I."/>
            <person name="Lee M.M."/>
            <person name="Goodwin Z."/>
            <person name="Lu X."/>
            <person name="Lewis E.E."/>
            <person name="Goodrich-Blair H."/>
            <person name="Stock S.P."/>
            <person name="Adams B.J."/>
            <person name="Sternberg P.W."/>
            <person name="Mortazavi A."/>
        </authorList>
    </citation>
    <scope>NUCLEOTIDE SEQUENCE [LARGE SCALE GENOMIC DNA]</scope>
    <source>
        <strain evidence="2 3">ALL</strain>
    </source>
</reference>
<dbReference type="AlphaFoldDB" id="A0A4U5LQL7"/>
<feature type="compositionally biased region" description="Polar residues" evidence="1">
    <location>
        <begin position="57"/>
        <end position="72"/>
    </location>
</feature>
<feature type="compositionally biased region" description="Basic and acidic residues" evidence="1">
    <location>
        <begin position="73"/>
        <end position="85"/>
    </location>
</feature>
<dbReference type="EMBL" id="AZBU02000013">
    <property type="protein sequence ID" value="TKR58244.1"/>
    <property type="molecule type" value="Genomic_DNA"/>
</dbReference>
<reference evidence="2 3" key="2">
    <citation type="journal article" date="2019" name="G3 (Bethesda)">
        <title>Hybrid Assembly of the Genome of the Entomopathogenic Nematode Steinernema carpocapsae Identifies the X-Chromosome.</title>
        <authorList>
            <person name="Serra L."/>
            <person name="Macchietto M."/>
            <person name="Macias-Munoz A."/>
            <person name="McGill C.J."/>
            <person name="Rodriguez I.M."/>
            <person name="Rodriguez B."/>
            <person name="Murad R."/>
            <person name="Mortazavi A."/>
        </authorList>
    </citation>
    <scope>NUCLEOTIDE SEQUENCE [LARGE SCALE GENOMIC DNA]</scope>
    <source>
        <strain evidence="2 3">ALL</strain>
    </source>
</reference>
<dbReference type="Proteomes" id="UP000298663">
    <property type="component" value="Unassembled WGS sequence"/>
</dbReference>
<protein>
    <submittedName>
        <fullName evidence="2">Uncharacterized protein</fullName>
    </submittedName>
</protein>
<proteinExistence type="predicted"/>
<evidence type="ECO:0000256" key="1">
    <source>
        <dbReference type="SAM" id="MobiDB-lite"/>
    </source>
</evidence>
<evidence type="ECO:0000313" key="2">
    <source>
        <dbReference type="EMBL" id="TKR58244.1"/>
    </source>
</evidence>
<feature type="region of interest" description="Disordered" evidence="1">
    <location>
        <begin position="55"/>
        <end position="85"/>
    </location>
</feature>
<organism evidence="2 3">
    <name type="scientific">Steinernema carpocapsae</name>
    <name type="common">Entomopathogenic nematode</name>
    <dbReference type="NCBI Taxonomy" id="34508"/>
    <lineage>
        <taxon>Eukaryota</taxon>
        <taxon>Metazoa</taxon>
        <taxon>Ecdysozoa</taxon>
        <taxon>Nematoda</taxon>
        <taxon>Chromadorea</taxon>
        <taxon>Rhabditida</taxon>
        <taxon>Tylenchina</taxon>
        <taxon>Panagrolaimomorpha</taxon>
        <taxon>Strongyloidoidea</taxon>
        <taxon>Steinernematidae</taxon>
        <taxon>Steinernema</taxon>
    </lineage>
</organism>
<accession>A0A4U5LQL7</accession>
<evidence type="ECO:0000313" key="3">
    <source>
        <dbReference type="Proteomes" id="UP000298663"/>
    </source>
</evidence>
<keyword evidence="3" id="KW-1185">Reference proteome</keyword>
<sequence length="85" mass="9446">MKRRMKHFGRPVAASNAWTTDLITRRQGIYSGGASSADATSRSFFSHALRRLFPGNSEKQIVSQRSPNSSRKGQLDLGREDPNPV</sequence>
<comment type="caution">
    <text evidence="2">The sequence shown here is derived from an EMBL/GenBank/DDBJ whole genome shotgun (WGS) entry which is preliminary data.</text>
</comment>
<name>A0A4U5LQL7_STECR</name>
<gene>
    <name evidence="2" type="ORF">L596_029715</name>
</gene>